<dbReference type="PANTHER" id="PTHR10353:SF154">
    <property type="entry name" value="BETA-GLUCOSIDASE 9-RELATED"/>
    <property type="match status" value="1"/>
</dbReference>
<dbReference type="ProMEX" id="B7FM50"/>
<dbReference type="AlphaFoldDB" id="B7FM50"/>
<dbReference type="PANTHER" id="PTHR10353">
    <property type="entry name" value="GLYCOSYL HYDROLASE"/>
    <property type="match status" value="1"/>
</dbReference>
<dbReference type="GO" id="GO:0005975">
    <property type="term" value="P:carbohydrate metabolic process"/>
    <property type="evidence" value="ECO:0007669"/>
    <property type="project" value="InterPro"/>
</dbReference>
<dbReference type="Gene3D" id="3.20.20.80">
    <property type="entry name" value="Glycosidases"/>
    <property type="match status" value="1"/>
</dbReference>
<evidence type="ECO:0000256" key="1">
    <source>
        <dbReference type="ARBA" id="ARBA00010838"/>
    </source>
</evidence>
<organism evidence="3">
    <name type="scientific">Medicago truncatula</name>
    <name type="common">Barrel medic</name>
    <name type="synonym">Medicago tribuloides</name>
    <dbReference type="NCBI Taxonomy" id="3880"/>
    <lineage>
        <taxon>Eukaryota</taxon>
        <taxon>Viridiplantae</taxon>
        <taxon>Streptophyta</taxon>
        <taxon>Embryophyta</taxon>
        <taxon>Tracheophyta</taxon>
        <taxon>Spermatophyta</taxon>
        <taxon>Magnoliopsida</taxon>
        <taxon>eudicotyledons</taxon>
        <taxon>Gunneridae</taxon>
        <taxon>Pentapetalae</taxon>
        <taxon>rosids</taxon>
        <taxon>fabids</taxon>
        <taxon>Fabales</taxon>
        <taxon>Fabaceae</taxon>
        <taxon>Papilionoideae</taxon>
        <taxon>50 kb inversion clade</taxon>
        <taxon>NPAAA clade</taxon>
        <taxon>Hologalegina</taxon>
        <taxon>IRL clade</taxon>
        <taxon>Trifolieae</taxon>
        <taxon>Medicago</taxon>
    </lineage>
</organism>
<dbReference type="Pfam" id="PF00232">
    <property type="entry name" value="Glyco_hydro_1"/>
    <property type="match status" value="1"/>
</dbReference>
<comment type="similarity">
    <text evidence="1 2">Belongs to the glycosyl hydrolase 1 family.</text>
</comment>
<dbReference type="InterPro" id="IPR017853">
    <property type="entry name" value="GH"/>
</dbReference>
<protein>
    <recommendedName>
        <fullName evidence="4">Glycoside hydrolase family 1 protein</fullName>
    </recommendedName>
</protein>
<evidence type="ECO:0000313" key="3">
    <source>
        <dbReference type="EMBL" id="ACJ85833.1"/>
    </source>
</evidence>
<dbReference type="CAZy" id="GH1">
    <property type="family name" value="Glycoside Hydrolase Family 1"/>
</dbReference>
<dbReference type="InterPro" id="IPR001360">
    <property type="entry name" value="Glyco_hydro_1"/>
</dbReference>
<evidence type="ECO:0008006" key="4">
    <source>
        <dbReference type="Google" id="ProtNLM"/>
    </source>
</evidence>
<dbReference type="EMBL" id="BT053173">
    <property type="protein sequence ID" value="ACJ85833.1"/>
    <property type="molecule type" value="mRNA"/>
</dbReference>
<dbReference type="PRINTS" id="PR00131">
    <property type="entry name" value="GLHYDRLASE1"/>
</dbReference>
<reference evidence="3" key="1">
    <citation type="submission" date="2008-12" db="EMBL/GenBank/DDBJ databases">
        <title>Medicago truncatula full length cdna cloning project.</title>
        <authorList>
            <person name="Moskal W."/>
            <person name="Chan A."/>
            <person name="Cheung F."/>
            <person name="Xiao Y."/>
            <person name="Town C.D."/>
        </authorList>
    </citation>
    <scope>NUCLEOTIDE SEQUENCE</scope>
</reference>
<dbReference type="GO" id="GO:0004553">
    <property type="term" value="F:hydrolase activity, hydrolyzing O-glycosyl compounds"/>
    <property type="evidence" value="ECO:0007669"/>
    <property type="project" value="InterPro"/>
</dbReference>
<accession>B7FM50</accession>
<evidence type="ECO:0000256" key="2">
    <source>
        <dbReference type="RuleBase" id="RU003690"/>
    </source>
</evidence>
<dbReference type="FunFam" id="3.20.20.80:FF:000041">
    <property type="entry name" value="Beta-glucosidase 7"/>
    <property type="match status" value="1"/>
</dbReference>
<name>B7FM50_MEDTR</name>
<proteinExistence type="evidence at transcript level"/>
<dbReference type="ExpressionAtlas" id="B7FM50">
    <property type="expression patterns" value="differential"/>
</dbReference>
<dbReference type="SUPFAM" id="SSF51445">
    <property type="entry name" value="(Trans)glycosidases"/>
    <property type="match status" value="1"/>
</dbReference>
<sequence length="537" mass="61070">MEKMEILSSLRITKTVLAILSLVLLSNIRVQAQGILLLPSEKSSQRDLSTSQIGEGDTTNAHDSILKFVNSSNFPNRVSFPRGFLFGAGTSAAQIEGGSHEGGRGLGIFDELFSGEDKFATKIEHYKRYKEDVQHLKNLGVNSYRMSICWNRVIPDGTLKGGINKEGINFYNNLINELLNNGIEPFVTILHLDYPLALQKKFGGFLNHSIVKHFKDYSELLFKTFGDRVKHWATLNEPEVQVVYESVDNVGNWSMESCQTTKVCTEIYTELHILLIAHATASKLYKSKFQAIQKGEIGITISSESYVPYSSKLEDVDAAQRLTDFTWGWVLEPLFHGDYPQIMRKLVGKRLPKFTKNEKEMLKGSIDFIGINYYSSHYVRHEPNRTKVTGGYFDALANLEDINAEGKTLGYWDQYGGTYVYPEGLYNFLLYLNKKYKNSKIYINENGIPSIKIPNPLNDEHRTAFIAAHINATKSAIDDGVNVRGYFAWAAFDTFDFYDGYSHNMGLYHVDFNDCLKRVPTNTAKWYKKYLTHDLDQ</sequence>